<dbReference type="EMBL" id="JAVXUO010000556">
    <property type="protein sequence ID" value="KAK2991200.1"/>
    <property type="molecule type" value="Genomic_DNA"/>
</dbReference>
<feature type="compositionally biased region" description="Low complexity" evidence="1">
    <location>
        <begin position="114"/>
        <end position="130"/>
    </location>
</feature>
<dbReference type="Proteomes" id="UP001187471">
    <property type="component" value="Unassembled WGS sequence"/>
</dbReference>
<keyword evidence="3" id="KW-1185">Reference proteome</keyword>
<dbReference type="AlphaFoldDB" id="A0AA88UMS1"/>
<comment type="caution">
    <text evidence="2">The sequence shown here is derived from an EMBL/GenBank/DDBJ whole genome shotgun (WGS) entry which is preliminary data.</text>
</comment>
<accession>A0AA88UMS1</accession>
<evidence type="ECO:0000313" key="3">
    <source>
        <dbReference type="Proteomes" id="UP001187471"/>
    </source>
</evidence>
<organism evidence="2 3">
    <name type="scientific">Escallonia rubra</name>
    <dbReference type="NCBI Taxonomy" id="112253"/>
    <lineage>
        <taxon>Eukaryota</taxon>
        <taxon>Viridiplantae</taxon>
        <taxon>Streptophyta</taxon>
        <taxon>Embryophyta</taxon>
        <taxon>Tracheophyta</taxon>
        <taxon>Spermatophyta</taxon>
        <taxon>Magnoliopsida</taxon>
        <taxon>eudicotyledons</taxon>
        <taxon>Gunneridae</taxon>
        <taxon>Pentapetalae</taxon>
        <taxon>asterids</taxon>
        <taxon>campanulids</taxon>
        <taxon>Escalloniales</taxon>
        <taxon>Escalloniaceae</taxon>
        <taxon>Escallonia</taxon>
    </lineage>
</organism>
<sequence>MTIRSFQVAMQNNIPVIEYNEAMAIELEDLDDHRLDAMNRLHAQKLKVYDNALGGFGVFTSVSVDGVFTSTSATRSTQPSFTRALNPTLRSSASDGTSRTPDTWPPSSWTAPRLSSSTSASPHSLLSNSSGTRPTSMPSSGNPITLATSALLAMTPRLSFRTSPPMGQPIEVGLDPILAYTAGAEIEQL</sequence>
<gene>
    <name evidence="2" type="ORF">RJ640_027172</name>
</gene>
<feature type="compositionally biased region" description="Polar residues" evidence="1">
    <location>
        <begin position="70"/>
        <end position="110"/>
    </location>
</feature>
<feature type="compositionally biased region" description="Polar residues" evidence="1">
    <location>
        <begin position="131"/>
        <end position="144"/>
    </location>
</feature>
<evidence type="ECO:0000313" key="2">
    <source>
        <dbReference type="EMBL" id="KAK2991200.1"/>
    </source>
</evidence>
<name>A0AA88UMS1_9ASTE</name>
<feature type="region of interest" description="Disordered" evidence="1">
    <location>
        <begin position="70"/>
        <end position="144"/>
    </location>
</feature>
<protein>
    <submittedName>
        <fullName evidence="2">Uncharacterized protein</fullName>
    </submittedName>
</protein>
<evidence type="ECO:0000256" key="1">
    <source>
        <dbReference type="SAM" id="MobiDB-lite"/>
    </source>
</evidence>
<reference evidence="2" key="1">
    <citation type="submission" date="2022-12" db="EMBL/GenBank/DDBJ databases">
        <title>Draft genome assemblies for two species of Escallonia (Escalloniales).</title>
        <authorList>
            <person name="Chanderbali A."/>
            <person name="Dervinis C."/>
            <person name="Anghel I."/>
            <person name="Soltis D."/>
            <person name="Soltis P."/>
            <person name="Zapata F."/>
        </authorList>
    </citation>
    <scope>NUCLEOTIDE SEQUENCE</scope>
    <source>
        <strain evidence="2">UCBG92.1500</strain>
        <tissue evidence="2">Leaf</tissue>
    </source>
</reference>
<proteinExistence type="predicted"/>